<comment type="cofactor">
    <cofactor evidence="1">
        <name>[4Fe-4S] cluster</name>
        <dbReference type="ChEBI" id="CHEBI:49883"/>
    </cofactor>
</comment>
<dbReference type="EMBL" id="CP009043">
    <property type="protein sequence ID" value="AII14279.1"/>
    <property type="molecule type" value="Genomic_DNA"/>
</dbReference>
<dbReference type="SFLD" id="SFLDS00029">
    <property type="entry name" value="Radical_SAM"/>
    <property type="match status" value="1"/>
</dbReference>
<dbReference type="PROSITE" id="PS51918">
    <property type="entry name" value="RADICAL_SAM"/>
    <property type="match status" value="1"/>
</dbReference>
<evidence type="ECO:0000256" key="5">
    <source>
        <dbReference type="ARBA" id="ARBA00023004"/>
    </source>
</evidence>
<keyword evidence="6" id="KW-0411">Iron-sulfur</keyword>
<dbReference type="AlphaFoldDB" id="A0A076FEK9"/>
<reference evidence="9" key="1">
    <citation type="journal article" date="2014" name="Genome Announc.">
        <title>Complete Genome Sequence of Campylobacter iguaniorum Strain 1485ET, Isolated from a Bearded Dragon (Pogona vitticeps).</title>
        <authorList>
            <person name="Gilbert M.J."/>
            <person name="Miller W.G."/>
            <person name="Yee E."/>
            <person name="Kik M."/>
            <person name="Wagenaar J.A."/>
            <person name="Duim B."/>
        </authorList>
    </citation>
    <scope>NUCLEOTIDE SEQUENCE [LARGE SCALE GENOMIC DNA]</scope>
    <source>
        <strain evidence="9">1485E</strain>
    </source>
</reference>
<dbReference type="SUPFAM" id="SSF102114">
    <property type="entry name" value="Radical SAM enzymes"/>
    <property type="match status" value="1"/>
</dbReference>
<dbReference type="OrthoDB" id="9800840at2"/>
<evidence type="ECO:0000256" key="3">
    <source>
        <dbReference type="ARBA" id="ARBA00022691"/>
    </source>
</evidence>
<dbReference type="GO" id="GO:0003824">
    <property type="term" value="F:catalytic activity"/>
    <property type="evidence" value="ECO:0007669"/>
    <property type="project" value="InterPro"/>
</dbReference>
<keyword evidence="3" id="KW-0949">S-adenosyl-L-methionine</keyword>
<keyword evidence="4" id="KW-0479">Metal-binding</keyword>
<feature type="domain" description="Radical SAM core" evidence="7">
    <location>
        <begin position="18"/>
        <end position="251"/>
    </location>
</feature>
<dbReference type="InterPro" id="IPR013785">
    <property type="entry name" value="Aldolase_TIM"/>
</dbReference>
<dbReference type="InterPro" id="IPR040084">
    <property type="entry name" value="GTPase_Obg"/>
</dbReference>
<dbReference type="RefSeq" id="WP_038453186.1">
    <property type="nucleotide sequence ID" value="NZ_CP009043.1"/>
</dbReference>
<dbReference type="InterPro" id="IPR058240">
    <property type="entry name" value="rSAM_sf"/>
</dbReference>
<evidence type="ECO:0000256" key="4">
    <source>
        <dbReference type="ARBA" id="ARBA00022723"/>
    </source>
</evidence>
<evidence type="ECO:0000256" key="2">
    <source>
        <dbReference type="ARBA" id="ARBA00022485"/>
    </source>
</evidence>
<evidence type="ECO:0000259" key="7">
    <source>
        <dbReference type="PROSITE" id="PS51918"/>
    </source>
</evidence>
<dbReference type="PANTHER" id="PTHR43787">
    <property type="entry name" value="FEMO COFACTOR BIOSYNTHESIS PROTEIN NIFB-RELATED"/>
    <property type="match status" value="1"/>
</dbReference>
<keyword evidence="5" id="KW-0408">Iron</keyword>
<dbReference type="PATRIC" id="fig|1244531.5.peg.421"/>
<evidence type="ECO:0000256" key="1">
    <source>
        <dbReference type="ARBA" id="ARBA00001966"/>
    </source>
</evidence>
<gene>
    <name evidence="8" type="ORF">CIG1485E_0412</name>
</gene>
<evidence type="ECO:0000256" key="6">
    <source>
        <dbReference type="ARBA" id="ARBA00023014"/>
    </source>
</evidence>
<protein>
    <submittedName>
        <fullName evidence="8">Wyosine [tRNA(Phe)-imidazoG37] synthetase, radical SAM superfamily</fullName>
    </submittedName>
</protein>
<dbReference type="PANTHER" id="PTHR43787:SF11">
    <property type="entry name" value="UPF0026 PROTEIN SLR1464"/>
    <property type="match status" value="1"/>
</dbReference>
<dbReference type="HOGENOM" id="CLU_058377_0_1_7"/>
<dbReference type="GO" id="GO:0046872">
    <property type="term" value="F:metal ion binding"/>
    <property type="evidence" value="ECO:0007669"/>
    <property type="project" value="UniProtKB-KW"/>
</dbReference>
<dbReference type="GO" id="GO:0051539">
    <property type="term" value="F:4 iron, 4 sulfur cluster binding"/>
    <property type="evidence" value="ECO:0007669"/>
    <property type="project" value="UniProtKB-KW"/>
</dbReference>
<dbReference type="Pfam" id="PF04055">
    <property type="entry name" value="Radical_SAM"/>
    <property type="match status" value="1"/>
</dbReference>
<dbReference type="SFLD" id="SFLDG01083">
    <property type="entry name" value="Uncharacterised_Radical_SAM_Su"/>
    <property type="match status" value="1"/>
</dbReference>
<accession>A0A076FEK9</accession>
<evidence type="ECO:0000313" key="9">
    <source>
        <dbReference type="Proteomes" id="UP000028486"/>
    </source>
</evidence>
<proteinExistence type="predicted"/>
<sequence length="308" mass="34483">MSYPKKSYKYIFGPVSSRRFGSSLGIDLSPDKKCCNFDCLYCELAKAKVVNAIENPPLLSDIISELKLALSEFKNIDVITLTANGEPSLYPSLKELVSEVNCLKTTQKTLILSNGTSVLDADKFEAMLGLDIVKLSLDSAVQKTFRRIDRSLENIKIENLVEKMAEFRAKFRGLLVMEVLVVKGFNDTLEEFEALNLAFEIIKPDRIDISSIDRPPAHEASGIDDEILESLAKFITASPVVVARKKALNAKLEFSLDELRKLLKLRPQSKFDVEHNFAQSSKDALETLLQNKEASRVNLAGVEFYKII</sequence>
<dbReference type="Proteomes" id="UP000028486">
    <property type="component" value="Chromosome"/>
</dbReference>
<keyword evidence="2" id="KW-0004">4Fe-4S</keyword>
<dbReference type="KEGG" id="caj:CIG1485E_0412"/>
<dbReference type="Gene3D" id="3.20.20.70">
    <property type="entry name" value="Aldolase class I"/>
    <property type="match status" value="1"/>
</dbReference>
<dbReference type="eggNOG" id="COG0731">
    <property type="taxonomic scope" value="Bacteria"/>
</dbReference>
<dbReference type="CDD" id="cd01335">
    <property type="entry name" value="Radical_SAM"/>
    <property type="match status" value="1"/>
</dbReference>
<evidence type="ECO:0000313" key="8">
    <source>
        <dbReference type="EMBL" id="AII14279.1"/>
    </source>
</evidence>
<organism evidence="8 9">
    <name type="scientific">Campylobacter iguaniorum</name>
    <dbReference type="NCBI Taxonomy" id="1244531"/>
    <lineage>
        <taxon>Bacteria</taxon>
        <taxon>Pseudomonadati</taxon>
        <taxon>Campylobacterota</taxon>
        <taxon>Epsilonproteobacteria</taxon>
        <taxon>Campylobacterales</taxon>
        <taxon>Campylobacteraceae</taxon>
        <taxon>Campylobacter</taxon>
    </lineage>
</organism>
<dbReference type="InterPro" id="IPR007197">
    <property type="entry name" value="rSAM"/>
</dbReference>
<name>A0A076FEK9_9BACT</name>
<keyword evidence="9" id="KW-1185">Reference proteome</keyword>
<dbReference type="STRING" id="1244531.CIG2463D_0413"/>